<dbReference type="AlphaFoldDB" id="A0A834LDP2"/>
<dbReference type="PANTHER" id="PTHR34196">
    <property type="entry name" value="OS02G0697700 PROTEIN"/>
    <property type="match status" value="1"/>
</dbReference>
<reference evidence="3" key="1">
    <citation type="submission" date="2019-11" db="EMBL/GenBank/DDBJ databases">
        <authorList>
            <person name="Liu Y."/>
            <person name="Hou J."/>
            <person name="Li T.-Q."/>
            <person name="Guan C.-H."/>
            <person name="Wu X."/>
            <person name="Wu H.-Z."/>
            <person name="Ling F."/>
            <person name="Zhang R."/>
            <person name="Shi X.-G."/>
            <person name="Ren J.-P."/>
            <person name="Chen E.-F."/>
            <person name="Sun J.-M."/>
        </authorList>
    </citation>
    <scope>NUCLEOTIDE SEQUENCE</scope>
    <source>
        <strain evidence="3">Adult_tree_wgs_1</strain>
        <tissue evidence="3">Leaves</tissue>
    </source>
</reference>
<dbReference type="Proteomes" id="UP000626092">
    <property type="component" value="Unassembled WGS sequence"/>
</dbReference>
<dbReference type="EMBL" id="WJXA01000009">
    <property type="protein sequence ID" value="KAF7132015.1"/>
    <property type="molecule type" value="Genomic_DNA"/>
</dbReference>
<dbReference type="InterPro" id="IPR006456">
    <property type="entry name" value="ZF_HD_homeobox_Cys/His_dimer"/>
</dbReference>
<protein>
    <recommendedName>
        <fullName evidence="2">ZF-HD dimerization-type domain-containing protein</fullName>
    </recommendedName>
</protein>
<dbReference type="PROSITE" id="PS51523">
    <property type="entry name" value="ZF_HD_DIMER"/>
    <property type="match status" value="1"/>
</dbReference>
<feature type="domain" description="ZF-HD dimerization-type" evidence="2">
    <location>
        <begin position="9"/>
        <end position="54"/>
    </location>
</feature>
<comment type="caution">
    <text evidence="3">The sequence shown here is derived from an EMBL/GenBank/DDBJ whole genome shotgun (WGS) entry which is preliminary data.</text>
</comment>
<gene>
    <name evidence="3" type="ORF">RHSIM_Rhsim09G0085300</name>
</gene>
<evidence type="ECO:0000259" key="2">
    <source>
        <dbReference type="PROSITE" id="PS51523"/>
    </source>
</evidence>
<sequence length="291" mass="32058">MEGENNLVYGACVRNYAAELGRYVLDGCGEFARDSVGSRYCEACGCDKNFHLIIPVAADGTKLAIHGGNNGGRILRQSTSEESVRTMVTDDDDKVKVEVNNTPPGNVDEGSTATNLPFGTIFLISSSYMDFSCGLDFDKKEASIPLTGESREMRNSSGASGDLWPNRVEFNSDFWPIEHPMEPPDEDQPVKCPIPPHSSVINEEGFSDSLRKRTEASRAMNKQATVMMVGSTEEPPARALRKRHCRSTTNGDHRTLTSSNPFRTLPPIRPPNPARHDVTISEILQQQLKQI</sequence>
<dbReference type="Pfam" id="PF04770">
    <property type="entry name" value="ZF-HD_dimer"/>
    <property type="match status" value="1"/>
</dbReference>
<evidence type="ECO:0000313" key="4">
    <source>
        <dbReference type="Proteomes" id="UP000626092"/>
    </source>
</evidence>
<proteinExistence type="predicted"/>
<dbReference type="OrthoDB" id="1269099at2759"/>
<name>A0A834LDP2_RHOSS</name>
<accession>A0A834LDP2</accession>
<dbReference type="PANTHER" id="PTHR34196:SF4">
    <property type="entry name" value="OS06G0208200 PROTEIN"/>
    <property type="match status" value="1"/>
</dbReference>
<organism evidence="3 4">
    <name type="scientific">Rhododendron simsii</name>
    <name type="common">Sims's rhododendron</name>
    <dbReference type="NCBI Taxonomy" id="118357"/>
    <lineage>
        <taxon>Eukaryota</taxon>
        <taxon>Viridiplantae</taxon>
        <taxon>Streptophyta</taxon>
        <taxon>Embryophyta</taxon>
        <taxon>Tracheophyta</taxon>
        <taxon>Spermatophyta</taxon>
        <taxon>Magnoliopsida</taxon>
        <taxon>eudicotyledons</taxon>
        <taxon>Gunneridae</taxon>
        <taxon>Pentapetalae</taxon>
        <taxon>asterids</taxon>
        <taxon>Ericales</taxon>
        <taxon>Ericaceae</taxon>
        <taxon>Ericoideae</taxon>
        <taxon>Rhodoreae</taxon>
        <taxon>Rhododendron</taxon>
    </lineage>
</organism>
<evidence type="ECO:0000313" key="3">
    <source>
        <dbReference type="EMBL" id="KAF7132015.1"/>
    </source>
</evidence>
<feature type="region of interest" description="Disordered" evidence="1">
    <location>
        <begin position="246"/>
        <end position="275"/>
    </location>
</feature>
<keyword evidence="4" id="KW-1185">Reference proteome</keyword>
<evidence type="ECO:0000256" key="1">
    <source>
        <dbReference type="SAM" id="MobiDB-lite"/>
    </source>
</evidence>